<organism evidence="1 2">
    <name type="scientific">Thalassiosira oceanica</name>
    <name type="common">Marine diatom</name>
    <dbReference type="NCBI Taxonomy" id="159749"/>
    <lineage>
        <taxon>Eukaryota</taxon>
        <taxon>Sar</taxon>
        <taxon>Stramenopiles</taxon>
        <taxon>Ochrophyta</taxon>
        <taxon>Bacillariophyta</taxon>
        <taxon>Coscinodiscophyceae</taxon>
        <taxon>Thalassiosirophycidae</taxon>
        <taxon>Thalassiosirales</taxon>
        <taxon>Thalassiosiraceae</taxon>
        <taxon>Thalassiosira</taxon>
    </lineage>
</organism>
<dbReference type="Proteomes" id="UP000266841">
    <property type="component" value="Unassembled WGS sequence"/>
</dbReference>
<sequence length="441" mass="49758">MSTGYTGRTSDRVESLVTEASASDDGLVGRQDNGQFLTLPSELYWDYVKPFTPVDDRKVICKRDTTRYNAGDRQMIDAIAAKNPASLKHVKEAFNPTYSQTSRLAELVMGMGIQDFDHIDRAPNNLLLYRTVWDDLLKEIDRASLRLHLSLELLLVWDGVRDDEDSPLALPLLFPGAGTVKDIIRFHLSLHPEAISDTRGLGVGSPNGCDLLACYVSLYASVAAKEIVLANGQVQFSATRHMRDVIDELLSSGADVSQFFQRGQTPAYASIESILRDSFDLVEPDANRTPHHLLTKMSLNLADAHSTGDDEPTTHLDWLICRLGREHSKKHPLRFELGERVDTRFPYVVELLHDSYLYASAPEDSDAYIRLSPVPELRFHLGVRVQCNMGEGRWAKGTIIDQWYLKRDPYVIKLDEDAGHKYDYTFAPFDDDDTIRLIDEQ</sequence>
<name>K0R3L8_THAOC</name>
<evidence type="ECO:0000313" key="2">
    <source>
        <dbReference type="Proteomes" id="UP000266841"/>
    </source>
</evidence>
<evidence type="ECO:0000313" key="1">
    <source>
        <dbReference type="EMBL" id="EJK47503.1"/>
    </source>
</evidence>
<comment type="caution">
    <text evidence="1">The sequence shown here is derived from an EMBL/GenBank/DDBJ whole genome shotgun (WGS) entry which is preliminary data.</text>
</comment>
<dbReference type="AlphaFoldDB" id="K0R3L8"/>
<keyword evidence="2" id="KW-1185">Reference proteome</keyword>
<protein>
    <submittedName>
        <fullName evidence="1">Uncharacterized protein</fullName>
    </submittedName>
</protein>
<gene>
    <name evidence="1" type="ORF">THAOC_33770</name>
</gene>
<dbReference type="EMBL" id="AGNL01046885">
    <property type="protein sequence ID" value="EJK47503.1"/>
    <property type="molecule type" value="Genomic_DNA"/>
</dbReference>
<proteinExistence type="predicted"/>
<reference evidence="1 2" key="1">
    <citation type="journal article" date="2012" name="Genome Biol.">
        <title>Genome and low-iron response of an oceanic diatom adapted to chronic iron limitation.</title>
        <authorList>
            <person name="Lommer M."/>
            <person name="Specht M."/>
            <person name="Roy A.S."/>
            <person name="Kraemer L."/>
            <person name="Andreson R."/>
            <person name="Gutowska M.A."/>
            <person name="Wolf J."/>
            <person name="Bergner S.V."/>
            <person name="Schilhabel M.B."/>
            <person name="Klostermeier U.C."/>
            <person name="Beiko R.G."/>
            <person name="Rosenstiel P."/>
            <person name="Hippler M."/>
            <person name="Laroche J."/>
        </authorList>
    </citation>
    <scope>NUCLEOTIDE SEQUENCE [LARGE SCALE GENOMIC DNA]</scope>
    <source>
        <strain evidence="1 2">CCMP1005</strain>
    </source>
</reference>
<accession>K0R3L8</accession>